<dbReference type="Gene3D" id="1.20.5.4130">
    <property type="match status" value="1"/>
</dbReference>
<dbReference type="RefSeq" id="XP_018817569.1">
    <property type="nucleotide sequence ID" value="XM_018962024.2"/>
</dbReference>
<keyword evidence="1" id="KW-0433">Leucine-rich repeat</keyword>
<dbReference type="InterPro" id="IPR027417">
    <property type="entry name" value="P-loop_NTPase"/>
</dbReference>
<proteinExistence type="predicted"/>
<dbReference type="PRINTS" id="PR00364">
    <property type="entry name" value="DISEASERSIST"/>
</dbReference>
<keyword evidence="4" id="KW-0611">Plant defense</keyword>
<dbReference type="InterPro" id="IPR041118">
    <property type="entry name" value="Rx_N"/>
</dbReference>
<keyword evidence="3" id="KW-0547">Nucleotide-binding</keyword>
<dbReference type="Pfam" id="PF00931">
    <property type="entry name" value="NB-ARC"/>
    <property type="match status" value="1"/>
</dbReference>
<dbReference type="GO" id="GO:0006952">
    <property type="term" value="P:defense response"/>
    <property type="evidence" value="ECO:0007669"/>
    <property type="project" value="UniProtKB-KW"/>
</dbReference>
<dbReference type="GO" id="GO:0051707">
    <property type="term" value="P:response to other organism"/>
    <property type="evidence" value="ECO:0007669"/>
    <property type="project" value="UniProtKB-ARBA"/>
</dbReference>
<dbReference type="GO" id="GO:0043531">
    <property type="term" value="F:ADP binding"/>
    <property type="evidence" value="ECO:0007669"/>
    <property type="project" value="InterPro"/>
</dbReference>
<dbReference type="OrthoDB" id="774413at2759"/>
<dbReference type="FunFam" id="1.10.10.10:FF:000322">
    <property type="entry name" value="Probable disease resistance protein At1g63360"/>
    <property type="match status" value="1"/>
</dbReference>
<sequence>MAEVGVAFLSAILGVVFDKMVSPEVVDFMQGRKLTEGLLRKLKTAVLSVNVVLEDAEEKQLTKPFVRDWIDELKDTLYEAEDILDEIATKALRRKLDAEFQTTAGKVRNSVSVFLNPFIHRLEPKIQEVLDRLEHLAKQKDFMGLQVGVLGGKQYPERLSDSFVRESDTFGRDEEKKKVIDLLLSSDASGNEMCVIAIVGMGGIGKTTLAQLVYNDSSVEQHFNLKIWFCVSEEFVVLNVMKSIIDQSATSSAGDTKGPENLRERLQKNLNGKKFLLVLDDVWSEKPIHHEFLGQLLQYGAQGSKILVTTRNESVALAMHAIPPHYLNHLPNNDCWSLFEKHAFRDGSSNADPKIKEIGTQIVKKCKGLPLAIKAIGDLLWSESNVERWTNILKSNLWDLPMEGTNILPALMLSYKYLPSYLKRCFAYCSIFPKDHIFEKDQLVLLWMAEGFLQQSKIETMEDVGKRYFDALVSRSIFQQTSRVTNSGFVMHDLVNDLANFVTGQFGVTHLVGDSSNEIGKRTRYLLFSGILNNFRIEEDLFKAKQLRTFLALGLVRKIKMPRTILCLRVLSLIGQEITKLPDSICKMKYLRYLDVSGATFNRLPNSICNLCNLQTLKLAGCWNLDRLPRDMWKLINLRHLQIDQTSKIKEMPIKMGKLNYLQTLSKFVVSKHDSGSSIVELGKLNLRGKLLIENLQNIRSTKYALEILKGKAYLEELELKWNAPIGISESQSGVLQNLQPHQNLKSLSFRNYCGRSFPNWIGGLTSLSKLALIDCNYCSALPPLGQLSLLNQLLIGGLDGVVTMGPEFSGNISNSSMRPFGRLKILILANISNWENWVHLGEENEVETFSQLKGLYIQKCPKLRGRLPVYLPSLDKLVISDCEHLESLSIDSFPVLTSMKIIRCDNLEFVALAKQDEHDGLLSKLKILLIDDCKKCELPMHQQFSSLEVLFLKDCCDSLTSFPLDLFPNLKSFQIEGCRNLQSLEQHGGDLVISKIGIWRCPNFVSFPKGGLRAPNLALFSLKNCEILRLMPDKMHLLLPSLRYLKLVNCPEVESFPEEGLPSNMKKIKILTFKKLIANPWMETLSRIEWLKIGDYELEDHVESFPGELLLPTTLTYLCIKSIGNLKSLDKEGFQHLTSLVQLDIIDCRKLRYMPEEGFPACLRFLEIRNCDRVLKEELKDKKGEEWLKVARVSNITIDGGYIQQDYEERWSGRYKYHDLKFELLFYDIKLKRSLYDLEFE</sequence>
<dbReference type="SUPFAM" id="SSF52058">
    <property type="entry name" value="L domain-like"/>
    <property type="match status" value="2"/>
</dbReference>
<dbReference type="InterPro" id="IPR058922">
    <property type="entry name" value="WHD_DRP"/>
</dbReference>
<dbReference type="PANTHER" id="PTHR36766">
    <property type="entry name" value="PLANT BROAD-SPECTRUM MILDEW RESISTANCE PROTEIN RPW8"/>
    <property type="match status" value="1"/>
</dbReference>
<dbReference type="GO" id="GO:0005524">
    <property type="term" value="F:ATP binding"/>
    <property type="evidence" value="ECO:0007669"/>
    <property type="project" value="UniProtKB-KW"/>
</dbReference>
<dbReference type="KEGG" id="jre:108988694"/>
<dbReference type="GeneID" id="108988694"/>
<dbReference type="Pfam" id="PF25019">
    <property type="entry name" value="LRR_R13L1-DRL21"/>
    <property type="match status" value="1"/>
</dbReference>
<evidence type="ECO:0000259" key="7">
    <source>
        <dbReference type="Pfam" id="PF18052"/>
    </source>
</evidence>
<gene>
    <name evidence="11" type="primary">LOC108988694</name>
</gene>
<dbReference type="Proteomes" id="UP000235220">
    <property type="component" value="Chromosome 5"/>
</dbReference>
<dbReference type="AlphaFoldDB" id="A0A2I4EDU1"/>
<evidence type="ECO:0000256" key="1">
    <source>
        <dbReference type="ARBA" id="ARBA00022614"/>
    </source>
</evidence>
<dbReference type="InterPro" id="IPR036388">
    <property type="entry name" value="WH-like_DNA-bd_sf"/>
</dbReference>
<evidence type="ECO:0000256" key="3">
    <source>
        <dbReference type="ARBA" id="ARBA00022741"/>
    </source>
</evidence>
<feature type="domain" description="NB-ARC" evidence="6">
    <location>
        <begin position="173"/>
        <end position="346"/>
    </location>
</feature>
<keyword evidence="2" id="KW-0677">Repeat</keyword>
<name>A0A2I4EDU1_JUGRE</name>
<dbReference type="FunCoup" id="A0A2I4EDU1">
    <property type="interactions" value="682"/>
</dbReference>
<keyword evidence="10" id="KW-1185">Reference proteome</keyword>
<evidence type="ECO:0000256" key="4">
    <source>
        <dbReference type="ARBA" id="ARBA00022821"/>
    </source>
</evidence>
<dbReference type="InterPro" id="IPR042197">
    <property type="entry name" value="Apaf_helical"/>
</dbReference>
<dbReference type="Gene3D" id="1.10.8.430">
    <property type="entry name" value="Helical domain of apoptotic protease-activating factors"/>
    <property type="match status" value="1"/>
</dbReference>
<dbReference type="PANTHER" id="PTHR36766:SF40">
    <property type="entry name" value="DISEASE RESISTANCE PROTEIN RGA3"/>
    <property type="match status" value="1"/>
</dbReference>
<dbReference type="InterPro" id="IPR002182">
    <property type="entry name" value="NB-ARC"/>
</dbReference>
<evidence type="ECO:0000259" key="6">
    <source>
        <dbReference type="Pfam" id="PF00931"/>
    </source>
</evidence>
<feature type="domain" description="R13L1/DRL21-like LRR repeat region" evidence="9">
    <location>
        <begin position="679"/>
        <end position="797"/>
    </location>
</feature>
<evidence type="ECO:0000256" key="5">
    <source>
        <dbReference type="ARBA" id="ARBA00022840"/>
    </source>
</evidence>
<dbReference type="Gene3D" id="1.10.10.10">
    <property type="entry name" value="Winged helix-like DNA-binding domain superfamily/Winged helix DNA-binding domain"/>
    <property type="match status" value="1"/>
</dbReference>
<dbReference type="Pfam" id="PF18052">
    <property type="entry name" value="Rx_N"/>
    <property type="match status" value="1"/>
</dbReference>
<evidence type="ECO:0000259" key="8">
    <source>
        <dbReference type="Pfam" id="PF23559"/>
    </source>
</evidence>
<reference evidence="11" key="1">
    <citation type="submission" date="2025-08" db="UniProtKB">
        <authorList>
            <consortium name="RefSeq"/>
        </authorList>
    </citation>
    <scope>IDENTIFICATION</scope>
    <source>
        <tissue evidence="11">Leaves</tissue>
    </source>
</reference>
<organism evidence="10 11">
    <name type="scientific">Juglans regia</name>
    <name type="common">English walnut</name>
    <dbReference type="NCBI Taxonomy" id="51240"/>
    <lineage>
        <taxon>Eukaryota</taxon>
        <taxon>Viridiplantae</taxon>
        <taxon>Streptophyta</taxon>
        <taxon>Embryophyta</taxon>
        <taxon>Tracheophyta</taxon>
        <taxon>Spermatophyta</taxon>
        <taxon>Magnoliopsida</taxon>
        <taxon>eudicotyledons</taxon>
        <taxon>Gunneridae</taxon>
        <taxon>Pentapetalae</taxon>
        <taxon>rosids</taxon>
        <taxon>fabids</taxon>
        <taxon>Fagales</taxon>
        <taxon>Juglandaceae</taxon>
        <taxon>Juglans</taxon>
    </lineage>
</organism>
<dbReference type="InterPro" id="IPR056789">
    <property type="entry name" value="LRR_R13L1-DRL21"/>
</dbReference>
<dbReference type="InterPro" id="IPR032675">
    <property type="entry name" value="LRR_dom_sf"/>
</dbReference>
<keyword evidence="5" id="KW-0067">ATP-binding</keyword>
<dbReference type="Gramene" id="Jr05_01030_p1">
    <property type="protein sequence ID" value="cds.Jr05_01030_p1"/>
    <property type="gene ID" value="Jr05_01030"/>
</dbReference>
<evidence type="ECO:0000259" key="9">
    <source>
        <dbReference type="Pfam" id="PF25019"/>
    </source>
</evidence>
<evidence type="ECO:0000256" key="2">
    <source>
        <dbReference type="ARBA" id="ARBA00022737"/>
    </source>
</evidence>
<dbReference type="FunFam" id="3.40.50.300:FF:001091">
    <property type="entry name" value="Probable disease resistance protein At1g61300"/>
    <property type="match status" value="1"/>
</dbReference>
<protein>
    <submittedName>
        <fullName evidence="11">Disease resistance RPP13-like protein 1</fullName>
    </submittedName>
</protein>
<evidence type="ECO:0000313" key="11">
    <source>
        <dbReference type="RefSeq" id="XP_018817569.1"/>
    </source>
</evidence>
<dbReference type="Gene3D" id="3.40.50.300">
    <property type="entry name" value="P-loop containing nucleotide triphosphate hydrolases"/>
    <property type="match status" value="1"/>
</dbReference>
<dbReference type="Pfam" id="PF23559">
    <property type="entry name" value="WHD_DRP"/>
    <property type="match status" value="1"/>
</dbReference>
<feature type="domain" description="Disease resistance protein winged helix" evidence="8">
    <location>
        <begin position="431"/>
        <end position="499"/>
    </location>
</feature>
<dbReference type="SUPFAM" id="SSF52540">
    <property type="entry name" value="P-loop containing nucleoside triphosphate hydrolases"/>
    <property type="match status" value="1"/>
</dbReference>
<evidence type="ECO:0000313" key="10">
    <source>
        <dbReference type="Proteomes" id="UP000235220"/>
    </source>
</evidence>
<dbReference type="Gene3D" id="3.80.10.10">
    <property type="entry name" value="Ribonuclease Inhibitor"/>
    <property type="match status" value="3"/>
</dbReference>
<feature type="domain" description="Disease resistance N-terminal" evidence="7">
    <location>
        <begin position="8"/>
        <end position="99"/>
    </location>
</feature>
<accession>A0A2I4EDU1</accession>